<dbReference type="AlphaFoldDB" id="A0A2P8E9X6"/>
<proteinExistence type="predicted"/>
<evidence type="ECO:0000313" key="2">
    <source>
        <dbReference type="EMBL" id="PSL06269.1"/>
    </source>
</evidence>
<sequence>MYFLHDNLYKLPRLKYDFYQCLIIKSNQIKVETLITAIFFCFNGIGVINGPKYCLVSVILFRYIFLARKKPRRA</sequence>
<dbReference type="Proteomes" id="UP000240708">
    <property type="component" value="Unassembled WGS sequence"/>
</dbReference>
<keyword evidence="3" id="KW-1185">Reference proteome</keyword>
<keyword evidence="1" id="KW-1133">Transmembrane helix</keyword>
<evidence type="ECO:0000256" key="1">
    <source>
        <dbReference type="SAM" id="Phobius"/>
    </source>
</evidence>
<reference evidence="2 3" key="1">
    <citation type="submission" date="2018-03" db="EMBL/GenBank/DDBJ databases">
        <title>Genomic Encyclopedia of Archaeal and Bacterial Type Strains, Phase II (KMG-II): from individual species to whole genera.</title>
        <authorList>
            <person name="Goeker M."/>
        </authorList>
    </citation>
    <scope>NUCLEOTIDE SEQUENCE [LARGE SCALE GENOMIC DNA]</scope>
    <source>
        <strain evidence="2 3">DSM 28057</strain>
    </source>
</reference>
<gene>
    <name evidence="2" type="ORF">CLV48_10284</name>
</gene>
<organism evidence="2 3">
    <name type="scientific">Cecembia rubra</name>
    <dbReference type="NCBI Taxonomy" id="1485585"/>
    <lineage>
        <taxon>Bacteria</taxon>
        <taxon>Pseudomonadati</taxon>
        <taxon>Bacteroidota</taxon>
        <taxon>Cytophagia</taxon>
        <taxon>Cytophagales</taxon>
        <taxon>Cyclobacteriaceae</taxon>
        <taxon>Cecembia</taxon>
    </lineage>
</organism>
<comment type="caution">
    <text evidence="2">The sequence shown here is derived from an EMBL/GenBank/DDBJ whole genome shotgun (WGS) entry which is preliminary data.</text>
</comment>
<name>A0A2P8E9X6_9BACT</name>
<keyword evidence="1" id="KW-0812">Transmembrane</keyword>
<evidence type="ECO:0000313" key="3">
    <source>
        <dbReference type="Proteomes" id="UP000240708"/>
    </source>
</evidence>
<protein>
    <submittedName>
        <fullName evidence="2">Uncharacterized protein</fullName>
    </submittedName>
</protein>
<dbReference type="EMBL" id="PYGF01000002">
    <property type="protein sequence ID" value="PSL06269.1"/>
    <property type="molecule type" value="Genomic_DNA"/>
</dbReference>
<feature type="transmembrane region" description="Helical" evidence="1">
    <location>
        <begin position="34"/>
        <end position="65"/>
    </location>
</feature>
<accession>A0A2P8E9X6</accession>
<keyword evidence="1" id="KW-0472">Membrane</keyword>